<sequence>MPPFEKQTKTKPSKDIKCRTCVCGEKSCKHFNKLFKVTGRKKPFLGARNWILCEIISKNPELGNNAGNEFDIAFTKQVSTLKKFSQNEISCMSQPEYNEVICENLYDPLGLELQNWKRKKVSDEMVESENEDDDEKEDNQSSDEEDNIQDGGQLFLSIINQDSTNVNEQQLDTPTTPLVGEIATNSSSTFMAEVNTTEVETPFENEDIDLNDPDECPIYNTKRACYVYFEEEVLGNVIELSENSLINYTNLKEYLKVKLNKNITDITYMENSFPCELSLSKCS</sequence>
<feature type="compositionally biased region" description="Acidic residues" evidence="1">
    <location>
        <begin position="124"/>
        <end position="148"/>
    </location>
</feature>
<gene>
    <name evidence="2" type="ORF">NAEGRDRAFT_53820</name>
</gene>
<organism evidence="3">
    <name type="scientific">Naegleria gruberi</name>
    <name type="common">Amoeba</name>
    <dbReference type="NCBI Taxonomy" id="5762"/>
    <lineage>
        <taxon>Eukaryota</taxon>
        <taxon>Discoba</taxon>
        <taxon>Heterolobosea</taxon>
        <taxon>Tetramitia</taxon>
        <taxon>Eutetramitia</taxon>
        <taxon>Vahlkampfiidae</taxon>
        <taxon>Naegleria</taxon>
    </lineage>
</organism>
<dbReference type="EMBL" id="GG738920">
    <property type="protein sequence ID" value="EFC37208.1"/>
    <property type="molecule type" value="Genomic_DNA"/>
</dbReference>
<dbReference type="AlphaFoldDB" id="D2W0V4"/>
<feature type="region of interest" description="Disordered" evidence="1">
    <location>
        <begin position="122"/>
        <end position="148"/>
    </location>
</feature>
<dbReference type="GeneID" id="8856848"/>
<keyword evidence="3" id="KW-1185">Reference proteome</keyword>
<evidence type="ECO:0000313" key="3">
    <source>
        <dbReference type="Proteomes" id="UP000006671"/>
    </source>
</evidence>
<evidence type="ECO:0000313" key="2">
    <source>
        <dbReference type="EMBL" id="EFC37208.1"/>
    </source>
</evidence>
<dbReference type="RefSeq" id="XP_002669952.1">
    <property type="nucleotide sequence ID" value="XM_002669906.1"/>
</dbReference>
<accession>D2W0V4</accession>
<dbReference type="InParanoid" id="D2W0V4"/>
<proteinExistence type="predicted"/>
<dbReference type="Proteomes" id="UP000006671">
    <property type="component" value="Unassembled WGS sequence"/>
</dbReference>
<dbReference type="KEGG" id="ngr:NAEGRDRAFT_53820"/>
<reference evidence="2 3" key="1">
    <citation type="journal article" date="2010" name="Cell">
        <title>The genome of Naegleria gruberi illuminates early eukaryotic versatility.</title>
        <authorList>
            <person name="Fritz-Laylin L.K."/>
            <person name="Prochnik S.E."/>
            <person name="Ginger M.L."/>
            <person name="Dacks J.B."/>
            <person name="Carpenter M.L."/>
            <person name="Field M.C."/>
            <person name="Kuo A."/>
            <person name="Paredez A."/>
            <person name="Chapman J."/>
            <person name="Pham J."/>
            <person name="Shu S."/>
            <person name="Neupane R."/>
            <person name="Cipriano M."/>
            <person name="Mancuso J."/>
            <person name="Tu H."/>
            <person name="Salamov A."/>
            <person name="Lindquist E."/>
            <person name="Shapiro H."/>
            <person name="Lucas S."/>
            <person name="Grigoriev I.V."/>
            <person name="Cande W.Z."/>
            <person name="Fulton C."/>
            <person name="Rokhsar D.S."/>
            <person name="Dawson S.C."/>
        </authorList>
    </citation>
    <scope>NUCLEOTIDE SEQUENCE [LARGE SCALE GENOMIC DNA]</scope>
    <source>
        <strain evidence="2 3">NEG-M</strain>
    </source>
</reference>
<evidence type="ECO:0000256" key="1">
    <source>
        <dbReference type="SAM" id="MobiDB-lite"/>
    </source>
</evidence>
<dbReference type="VEuPathDB" id="AmoebaDB:NAEGRDRAFT_53820"/>
<protein>
    <submittedName>
        <fullName evidence="2">Predicted protein</fullName>
    </submittedName>
</protein>
<name>D2W0V4_NAEGR</name>